<feature type="compositionally biased region" description="Polar residues" evidence="1">
    <location>
        <begin position="8"/>
        <end position="18"/>
    </location>
</feature>
<gene>
    <name evidence="2" type="ORF">JZ751_000883</name>
</gene>
<proteinExistence type="predicted"/>
<feature type="region of interest" description="Disordered" evidence="1">
    <location>
        <begin position="1"/>
        <end position="47"/>
    </location>
</feature>
<dbReference type="EMBL" id="JAFBMS010000001">
    <property type="protein sequence ID" value="KAG9356039.1"/>
    <property type="molecule type" value="Genomic_DNA"/>
</dbReference>
<accession>A0A8T2PXB0</accession>
<feature type="compositionally biased region" description="Basic and acidic residues" evidence="1">
    <location>
        <begin position="22"/>
        <end position="31"/>
    </location>
</feature>
<protein>
    <submittedName>
        <fullName evidence="2">Uncharacterized protein</fullName>
    </submittedName>
</protein>
<keyword evidence="3" id="KW-1185">Reference proteome</keyword>
<evidence type="ECO:0000313" key="2">
    <source>
        <dbReference type="EMBL" id="KAG9356039.1"/>
    </source>
</evidence>
<name>A0A8T2PXB0_9TELE</name>
<comment type="caution">
    <text evidence="2">The sequence shown here is derived from an EMBL/GenBank/DDBJ whole genome shotgun (WGS) entry which is preliminary data.</text>
</comment>
<evidence type="ECO:0000256" key="1">
    <source>
        <dbReference type="SAM" id="MobiDB-lite"/>
    </source>
</evidence>
<reference evidence="2" key="1">
    <citation type="thesis" date="2021" institute="BYU ScholarsArchive" country="Provo, UT, USA">
        <title>Applications of and Algorithms for Genome Assembly and Genomic Analyses with an Emphasis on Marine Teleosts.</title>
        <authorList>
            <person name="Pickett B.D."/>
        </authorList>
    </citation>
    <scope>NUCLEOTIDE SEQUENCE</scope>
    <source>
        <strain evidence="2">HI-2016</strain>
    </source>
</reference>
<organism evidence="2 3">
    <name type="scientific">Albula glossodonta</name>
    <name type="common">roundjaw bonefish</name>
    <dbReference type="NCBI Taxonomy" id="121402"/>
    <lineage>
        <taxon>Eukaryota</taxon>
        <taxon>Metazoa</taxon>
        <taxon>Chordata</taxon>
        <taxon>Craniata</taxon>
        <taxon>Vertebrata</taxon>
        <taxon>Euteleostomi</taxon>
        <taxon>Actinopterygii</taxon>
        <taxon>Neopterygii</taxon>
        <taxon>Teleostei</taxon>
        <taxon>Albuliformes</taxon>
        <taxon>Albulidae</taxon>
        <taxon>Albula</taxon>
    </lineage>
</organism>
<evidence type="ECO:0000313" key="3">
    <source>
        <dbReference type="Proteomes" id="UP000824540"/>
    </source>
</evidence>
<sequence>MSRESGRRSGTVQYTSALSLPEQRREGEARHGNGLFASGSRQPTGARGCVDMQRIWARTRNAVVGSGSGGTAEFRCSGDKEFAENGSMFTCPRGEGRKDNDGDWLSGSMLAEVSPPASDAHCFPLTKNTALLSRLESDKGKRSAGAVLIQLRDKKSKRCRV</sequence>
<dbReference type="Proteomes" id="UP000824540">
    <property type="component" value="Unassembled WGS sequence"/>
</dbReference>
<dbReference type="AlphaFoldDB" id="A0A8T2PXB0"/>